<evidence type="ECO:0000256" key="1">
    <source>
        <dbReference type="SAM" id="MobiDB-lite"/>
    </source>
</evidence>
<feature type="region of interest" description="Disordered" evidence="1">
    <location>
        <begin position="69"/>
        <end position="92"/>
    </location>
</feature>
<gene>
    <name evidence="2" type="ORF">CK203_080590</name>
</gene>
<dbReference type="EMBL" id="QGNW01001726">
    <property type="protein sequence ID" value="RVW32131.1"/>
    <property type="molecule type" value="Genomic_DNA"/>
</dbReference>
<dbReference type="Proteomes" id="UP000288805">
    <property type="component" value="Unassembled WGS sequence"/>
</dbReference>
<comment type="caution">
    <text evidence="2">The sequence shown here is derived from an EMBL/GenBank/DDBJ whole genome shotgun (WGS) entry which is preliminary data.</text>
</comment>
<proteinExistence type="predicted"/>
<name>A0A438D9K5_VITVI</name>
<dbReference type="AlphaFoldDB" id="A0A438D9K5"/>
<dbReference type="PANTHER" id="PTHR12136:SF103">
    <property type="entry name" value="PROTEIN ENHANCED DISEASE RESISTANCE 2-LIKE"/>
    <property type="match status" value="1"/>
</dbReference>
<dbReference type="InterPro" id="IPR045096">
    <property type="entry name" value="EDR2-like"/>
</dbReference>
<protein>
    <submittedName>
        <fullName evidence="2">Uncharacterized protein</fullName>
    </submittedName>
</protein>
<dbReference type="PANTHER" id="PTHR12136">
    <property type="entry name" value="ENHANCED DISEASE RESISTANCE-RELATED"/>
    <property type="match status" value="1"/>
</dbReference>
<sequence length="177" mass="19966">MNVYFDNHSGGGYVITPMDHGKRSLVKHMLAADWKFWKCCLPASSARSITIRMLERVAALRELFKSKAGSCPSELTSGKLQRDMELPQSQEDSIKVEVQKQEEIKKKEKVDLMEDGAEKLPSRPATFVGLNDAADEFFDFPELSDGNELENEWPSEQCSSLHSLVIAGHIDDILFFQ</sequence>
<dbReference type="InterPro" id="IPR023393">
    <property type="entry name" value="START-like_dom_sf"/>
</dbReference>
<evidence type="ECO:0000313" key="2">
    <source>
        <dbReference type="EMBL" id="RVW32131.1"/>
    </source>
</evidence>
<reference evidence="2 3" key="1">
    <citation type="journal article" date="2018" name="PLoS Genet.">
        <title>Population sequencing reveals clonal diversity and ancestral inbreeding in the grapevine cultivar Chardonnay.</title>
        <authorList>
            <person name="Roach M.J."/>
            <person name="Johnson D.L."/>
            <person name="Bohlmann J."/>
            <person name="van Vuuren H.J."/>
            <person name="Jones S.J."/>
            <person name="Pretorius I.S."/>
            <person name="Schmidt S.A."/>
            <person name="Borneman A.R."/>
        </authorList>
    </citation>
    <scope>NUCLEOTIDE SEQUENCE [LARGE SCALE GENOMIC DNA]</scope>
    <source>
        <strain evidence="3">cv. Chardonnay</strain>
        <tissue evidence="2">Leaf</tissue>
    </source>
</reference>
<accession>A0A438D9K5</accession>
<evidence type="ECO:0000313" key="3">
    <source>
        <dbReference type="Proteomes" id="UP000288805"/>
    </source>
</evidence>
<dbReference type="Gene3D" id="3.30.530.20">
    <property type="match status" value="1"/>
</dbReference>
<organism evidence="2 3">
    <name type="scientific">Vitis vinifera</name>
    <name type="common">Grape</name>
    <dbReference type="NCBI Taxonomy" id="29760"/>
    <lineage>
        <taxon>Eukaryota</taxon>
        <taxon>Viridiplantae</taxon>
        <taxon>Streptophyta</taxon>
        <taxon>Embryophyta</taxon>
        <taxon>Tracheophyta</taxon>
        <taxon>Spermatophyta</taxon>
        <taxon>Magnoliopsida</taxon>
        <taxon>eudicotyledons</taxon>
        <taxon>Gunneridae</taxon>
        <taxon>Pentapetalae</taxon>
        <taxon>rosids</taxon>
        <taxon>Vitales</taxon>
        <taxon>Vitaceae</taxon>
        <taxon>Viteae</taxon>
        <taxon>Vitis</taxon>
    </lineage>
</organism>